<keyword evidence="2 5" id="KW-0808">Transferase</keyword>
<comment type="caution">
    <text evidence="5">The sequence shown here is derived from an EMBL/GenBank/DDBJ whole genome shotgun (WGS) entry which is preliminary data.</text>
</comment>
<dbReference type="Proteomes" id="UP000186594">
    <property type="component" value="Unassembled WGS sequence"/>
</dbReference>
<dbReference type="STRING" id="1198029.A0A1U7LM35"/>
<protein>
    <submittedName>
        <fullName evidence="5">Putative acetyltransferase</fullName>
    </submittedName>
</protein>
<dbReference type="InterPro" id="IPR011004">
    <property type="entry name" value="Trimer_LpxA-like_sf"/>
</dbReference>
<dbReference type="FunFam" id="2.160.10.10:FF:000025">
    <property type="entry name" value="Hexapeptide-repeat containing-acetyltransferase"/>
    <property type="match status" value="1"/>
</dbReference>
<dbReference type="SUPFAM" id="SSF51161">
    <property type="entry name" value="Trimeric LpxA-like enzymes"/>
    <property type="match status" value="1"/>
</dbReference>
<dbReference type="SMART" id="SM01266">
    <property type="entry name" value="Mac"/>
    <property type="match status" value="1"/>
</dbReference>
<evidence type="ECO:0000313" key="6">
    <source>
        <dbReference type="Proteomes" id="UP000186594"/>
    </source>
</evidence>
<evidence type="ECO:0000256" key="2">
    <source>
        <dbReference type="ARBA" id="ARBA00022679"/>
    </source>
</evidence>
<sequence>MSFSNVSTEIADFLKILEECPEYTKMLNGEMYNAMNDTLFDARHRAKQILREYNATFGDSGSARDTHTKRLLILRRLIPLVDDSTIIEPPFLCDYGVSISIGKEFYANYNCTILDCASVKIGDRVMFGPNVSLYTATHTTNVQPRREGVELALPISIGDDCWICGNVTIVAGVNIGRGSTVAAGSVVTKDVDEFTVVSGIPAKFVKRLEHID</sequence>
<reference evidence="5 6" key="1">
    <citation type="submission" date="2016-04" db="EMBL/GenBank/DDBJ databases">
        <title>Evolutionary innovation and constraint leading to complex multicellularity in the Ascomycota.</title>
        <authorList>
            <person name="Cisse O."/>
            <person name="Nguyen A."/>
            <person name="Hewitt D.A."/>
            <person name="Jedd G."/>
            <person name="Stajich J.E."/>
        </authorList>
    </citation>
    <scope>NUCLEOTIDE SEQUENCE [LARGE SCALE GENOMIC DNA]</scope>
    <source>
        <strain evidence="5 6">DAH-3</strain>
    </source>
</reference>
<dbReference type="OMA" id="PFRNMPD"/>
<evidence type="ECO:0000256" key="1">
    <source>
        <dbReference type="ARBA" id="ARBA00007274"/>
    </source>
</evidence>
<dbReference type="InterPro" id="IPR024688">
    <property type="entry name" value="Mac_dom"/>
</dbReference>
<accession>A0A1U7LM35</accession>
<comment type="similarity">
    <text evidence="1">Belongs to the transferase hexapeptide repeat family.</text>
</comment>
<feature type="domain" description="Maltose/galactoside acetyltransferase" evidence="4">
    <location>
        <begin position="23"/>
        <end position="75"/>
    </location>
</feature>
<dbReference type="OrthoDB" id="25818at2759"/>
<proteinExistence type="inferred from homology"/>
<dbReference type="PANTHER" id="PTHR23416">
    <property type="entry name" value="SIALIC ACID SYNTHASE-RELATED"/>
    <property type="match status" value="1"/>
</dbReference>
<evidence type="ECO:0000256" key="3">
    <source>
        <dbReference type="ARBA" id="ARBA00023315"/>
    </source>
</evidence>
<evidence type="ECO:0000313" key="5">
    <source>
        <dbReference type="EMBL" id="OLL23726.1"/>
    </source>
</evidence>
<dbReference type="InterPro" id="IPR001451">
    <property type="entry name" value="Hexapep"/>
</dbReference>
<dbReference type="EMBL" id="LXFE01001334">
    <property type="protein sequence ID" value="OLL23726.1"/>
    <property type="molecule type" value="Genomic_DNA"/>
</dbReference>
<dbReference type="Pfam" id="PF12464">
    <property type="entry name" value="Mac"/>
    <property type="match status" value="1"/>
</dbReference>
<dbReference type="GO" id="GO:0008374">
    <property type="term" value="F:O-acyltransferase activity"/>
    <property type="evidence" value="ECO:0007669"/>
    <property type="project" value="TreeGrafter"/>
</dbReference>
<dbReference type="PANTHER" id="PTHR23416:SF23">
    <property type="entry name" value="ACETYLTRANSFERASE C18B11.09C-RELATED"/>
    <property type="match status" value="1"/>
</dbReference>
<dbReference type="Gene3D" id="2.160.10.10">
    <property type="entry name" value="Hexapeptide repeat proteins"/>
    <property type="match status" value="1"/>
</dbReference>
<keyword evidence="6" id="KW-1185">Reference proteome</keyword>
<name>A0A1U7LM35_NEOID</name>
<dbReference type="CDD" id="cd03357">
    <property type="entry name" value="LbH_MAT_GAT"/>
    <property type="match status" value="1"/>
</dbReference>
<gene>
    <name evidence="5" type="ORF">NEOLI_004782</name>
</gene>
<keyword evidence="3" id="KW-0012">Acyltransferase</keyword>
<dbReference type="AlphaFoldDB" id="A0A1U7LM35"/>
<organism evidence="5 6">
    <name type="scientific">Neolecta irregularis (strain DAH-3)</name>
    <dbReference type="NCBI Taxonomy" id="1198029"/>
    <lineage>
        <taxon>Eukaryota</taxon>
        <taxon>Fungi</taxon>
        <taxon>Dikarya</taxon>
        <taxon>Ascomycota</taxon>
        <taxon>Taphrinomycotina</taxon>
        <taxon>Neolectales</taxon>
        <taxon>Neolectaceae</taxon>
        <taxon>Neolecta</taxon>
    </lineage>
</organism>
<dbReference type="GO" id="GO:0016407">
    <property type="term" value="F:acetyltransferase activity"/>
    <property type="evidence" value="ECO:0007669"/>
    <property type="project" value="InterPro"/>
</dbReference>
<dbReference type="Pfam" id="PF14602">
    <property type="entry name" value="Hexapep_2"/>
    <property type="match status" value="1"/>
</dbReference>
<dbReference type="InterPro" id="IPR051159">
    <property type="entry name" value="Hexapeptide_acetyltransf"/>
</dbReference>
<evidence type="ECO:0000259" key="4">
    <source>
        <dbReference type="SMART" id="SM01266"/>
    </source>
</evidence>